<evidence type="ECO:0000256" key="1">
    <source>
        <dbReference type="ARBA" id="ARBA00004141"/>
    </source>
</evidence>
<organism evidence="9 10">
    <name type="scientific">Enterococcus thailandicus</name>
    <dbReference type="NCBI Taxonomy" id="417368"/>
    <lineage>
        <taxon>Bacteria</taxon>
        <taxon>Bacillati</taxon>
        <taxon>Bacillota</taxon>
        <taxon>Bacilli</taxon>
        <taxon>Lactobacillales</taxon>
        <taxon>Enterococcaceae</taxon>
        <taxon>Enterococcus</taxon>
    </lineage>
</organism>
<protein>
    <submittedName>
        <fullName evidence="9">Rhomboid family intramembrane serine protease</fullName>
    </submittedName>
</protein>
<evidence type="ECO:0000259" key="8">
    <source>
        <dbReference type="Pfam" id="PF01694"/>
    </source>
</evidence>
<evidence type="ECO:0000256" key="5">
    <source>
        <dbReference type="ARBA" id="ARBA00022989"/>
    </source>
</evidence>
<feature type="transmembrane region" description="Helical" evidence="7">
    <location>
        <begin position="95"/>
        <end position="115"/>
    </location>
</feature>
<dbReference type="SUPFAM" id="SSF144091">
    <property type="entry name" value="Rhomboid-like"/>
    <property type="match status" value="1"/>
</dbReference>
<dbReference type="InterPro" id="IPR035952">
    <property type="entry name" value="Rhomboid-like_sf"/>
</dbReference>
<dbReference type="RefSeq" id="WP_067484175.1">
    <property type="nucleotide sequence ID" value="NZ_LWMN01000014.1"/>
</dbReference>
<dbReference type="Pfam" id="PF01694">
    <property type="entry name" value="Rhomboid"/>
    <property type="match status" value="1"/>
</dbReference>
<dbReference type="InterPro" id="IPR022764">
    <property type="entry name" value="Peptidase_S54_rhomboid_dom"/>
</dbReference>
<sequence length="232" mass="26354">MDYQQKRKIQFWLKKPIWTYIFLGIQTIVFVLMYLFPELKIESFGGMYGPFFAYYHEWWRLITPIFIHFGLMHFAVNSVTLYFMGSQIETIYGHWRFFLIHLLSGVAGNLASFALNQVGVLSAGASTSLFGMFGAFVILGFHFRNNPAITQMVRQFSLFIVLSLVFGGFDTSVDIWGHVGGVLGGLLLGNILGLPEQRGNFSIHQRIISGMIFIFLLVICLLVGLKKYGLLV</sequence>
<dbReference type="PANTHER" id="PTHR43731:SF14">
    <property type="entry name" value="PRESENILIN-ASSOCIATED RHOMBOID-LIKE PROTEIN, MITOCHONDRIAL"/>
    <property type="match status" value="1"/>
</dbReference>
<evidence type="ECO:0000256" key="7">
    <source>
        <dbReference type="SAM" id="Phobius"/>
    </source>
</evidence>
<comment type="subcellular location">
    <subcellularLocation>
        <location evidence="1">Membrane</location>
        <topology evidence="1">Multi-pass membrane protein</topology>
    </subcellularLocation>
</comment>
<proteinExistence type="inferred from homology"/>
<dbReference type="GO" id="GO:0004252">
    <property type="term" value="F:serine-type endopeptidase activity"/>
    <property type="evidence" value="ECO:0007669"/>
    <property type="project" value="InterPro"/>
</dbReference>
<keyword evidence="6 7" id="KW-0472">Membrane</keyword>
<feature type="transmembrane region" description="Helical" evidence="7">
    <location>
        <begin position="207"/>
        <end position="225"/>
    </location>
</feature>
<comment type="similarity">
    <text evidence="2">Belongs to the peptidase S54 family.</text>
</comment>
<dbReference type="GO" id="GO:0006508">
    <property type="term" value="P:proteolysis"/>
    <property type="evidence" value="ECO:0007669"/>
    <property type="project" value="UniProtKB-KW"/>
</dbReference>
<keyword evidence="3 7" id="KW-0812">Transmembrane</keyword>
<feature type="transmembrane region" description="Helical" evidence="7">
    <location>
        <begin position="153"/>
        <end position="169"/>
    </location>
</feature>
<feature type="transmembrane region" description="Helical" evidence="7">
    <location>
        <begin position="121"/>
        <end position="141"/>
    </location>
</feature>
<keyword evidence="4" id="KW-0378">Hydrolase</keyword>
<accession>A0A179EPQ2</accession>
<feature type="transmembrane region" description="Helical" evidence="7">
    <location>
        <begin position="58"/>
        <end position="83"/>
    </location>
</feature>
<evidence type="ECO:0000313" key="10">
    <source>
        <dbReference type="Proteomes" id="UP000078516"/>
    </source>
</evidence>
<dbReference type="GO" id="GO:0016020">
    <property type="term" value="C:membrane"/>
    <property type="evidence" value="ECO:0007669"/>
    <property type="project" value="UniProtKB-SubCell"/>
</dbReference>
<feature type="transmembrane region" description="Helical" evidence="7">
    <location>
        <begin position="175"/>
        <end position="195"/>
    </location>
</feature>
<evidence type="ECO:0000256" key="6">
    <source>
        <dbReference type="ARBA" id="ARBA00023136"/>
    </source>
</evidence>
<dbReference type="Gene3D" id="1.20.1540.10">
    <property type="entry name" value="Rhomboid-like"/>
    <property type="match status" value="1"/>
</dbReference>
<name>A0A179EPQ2_ENTTH</name>
<dbReference type="EMBL" id="LWMN01000014">
    <property type="protein sequence ID" value="OAQ55217.1"/>
    <property type="molecule type" value="Genomic_DNA"/>
</dbReference>
<evidence type="ECO:0000313" key="9">
    <source>
        <dbReference type="EMBL" id="OAQ55217.1"/>
    </source>
</evidence>
<keyword evidence="5 7" id="KW-1133">Transmembrane helix</keyword>
<evidence type="ECO:0000256" key="2">
    <source>
        <dbReference type="ARBA" id="ARBA00009045"/>
    </source>
</evidence>
<dbReference type="InterPro" id="IPR050925">
    <property type="entry name" value="Rhomboid_protease_S54"/>
</dbReference>
<evidence type="ECO:0000256" key="3">
    <source>
        <dbReference type="ARBA" id="ARBA00022692"/>
    </source>
</evidence>
<feature type="transmembrane region" description="Helical" evidence="7">
    <location>
        <begin position="17"/>
        <end position="36"/>
    </location>
</feature>
<evidence type="ECO:0000256" key="4">
    <source>
        <dbReference type="ARBA" id="ARBA00022801"/>
    </source>
</evidence>
<gene>
    <name evidence="9" type="ORF">A6E74_08825</name>
</gene>
<comment type="caution">
    <text evidence="9">The sequence shown here is derived from an EMBL/GenBank/DDBJ whole genome shotgun (WGS) entry which is preliminary data.</text>
</comment>
<keyword evidence="10" id="KW-1185">Reference proteome</keyword>
<dbReference type="AlphaFoldDB" id="A0A179EPQ2"/>
<dbReference type="PANTHER" id="PTHR43731">
    <property type="entry name" value="RHOMBOID PROTEASE"/>
    <property type="match status" value="1"/>
</dbReference>
<dbReference type="Proteomes" id="UP000078516">
    <property type="component" value="Unassembled WGS sequence"/>
</dbReference>
<keyword evidence="9" id="KW-0645">Protease</keyword>
<reference evidence="9 10" key="1">
    <citation type="submission" date="2016-04" db="EMBL/GenBank/DDBJ databases">
        <title>Draft genome of an Enterococcus thailandicus strain isolated from bovine feces.</title>
        <authorList>
            <person name="Beukers A.G."/>
            <person name="Zaheer R."/>
            <person name="Goji N."/>
            <person name="Cook S.R."/>
            <person name="Amoako K."/>
            <person name="Chaves A.V."/>
            <person name="Ward M.P."/>
            <person name="Mcallister T.A."/>
        </authorList>
    </citation>
    <scope>NUCLEOTIDE SEQUENCE [LARGE SCALE GENOMIC DNA]</scope>
    <source>
        <strain evidence="9 10">F0711D 46</strain>
    </source>
</reference>
<feature type="domain" description="Peptidase S54 rhomboid" evidence="8">
    <location>
        <begin position="56"/>
        <end position="192"/>
    </location>
</feature>